<proteinExistence type="predicted"/>
<keyword evidence="3" id="KW-1185">Reference proteome</keyword>
<evidence type="ECO:0000313" key="2">
    <source>
        <dbReference type="EMBL" id="MBL0705119.1"/>
    </source>
</evidence>
<comment type="caution">
    <text evidence="2">The sequence shown here is derived from an EMBL/GenBank/DDBJ whole genome shotgun (WGS) entry which is preliminary data.</text>
</comment>
<dbReference type="InterPro" id="IPR011009">
    <property type="entry name" value="Kinase-like_dom_sf"/>
</dbReference>
<sequence>MATIVMVDLGDSILGGGHIFSADEALAMLERVERLHRAGLRPSASTPLEPVISLFDPNRLRDHGANGLAADVERGWAAFRDFAAPTLANAVIEIVERPGVLVDALGSRPSTFCHGDIAAVNMAWADDDLVLVDWGQAFVGPPALEVARFLPSGLVRSELDPDSFLAEYRALSGDRFDAEALALSLLATLVWYGWRKALDVVETADPTHRAREAAALSWWCDVADRGIGILARTA</sequence>
<accession>A0ABS1K0C1</accession>
<gene>
    <name evidence="2" type="ORF">JJE72_06305</name>
</gene>
<evidence type="ECO:0000259" key="1">
    <source>
        <dbReference type="Pfam" id="PF01636"/>
    </source>
</evidence>
<dbReference type="Proteomes" id="UP000639051">
    <property type="component" value="Unassembled WGS sequence"/>
</dbReference>
<protein>
    <submittedName>
        <fullName evidence="2">Phosphotransferase</fullName>
    </submittedName>
</protein>
<dbReference type="RefSeq" id="WP_189695332.1">
    <property type="nucleotide sequence ID" value="NZ_BNCM01000023.1"/>
</dbReference>
<evidence type="ECO:0000313" key="3">
    <source>
        <dbReference type="Proteomes" id="UP000639051"/>
    </source>
</evidence>
<organism evidence="2 3">
    <name type="scientific">Sinomonas cellulolyticus</name>
    <dbReference type="NCBI Taxonomy" id="2801916"/>
    <lineage>
        <taxon>Bacteria</taxon>
        <taxon>Bacillati</taxon>
        <taxon>Actinomycetota</taxon>
        <taxon>Actinomycetes</taxon>
        <taxon>Micrococcales</taxon>
        <taxon>Micrococcaceae</taxon>
        <taxon>Sinomonas</taxon>
    </lineage>
</organism>
<dbReference type="SUPFAM" id="SSF56112">
    <property type="entry name" value="Protein kinase-like (PK-like)"/>
    <property type="match status" value="1"/>
</dbReference>
<feature type="domain" description="Aminoglycoside phosphotransferase" evidence="1">
    <location>
        <begin position="61"/>
        <end position="176"/>
    </location>
</feature>
<dbReference type="Pfam" id="PF01636">
    <property type="entry name" value="APH"/>
    <property type="match status" value="1"/>
</dbReference>
<dbReference type="InterPro" id="IPR002575">
    <property type="entry name" value="Aminoglycoside_PTrfase"/>
</dbReference>
<dbReference type="Gene3D" id="3.90.1200.10">
    <property type="match status" value="1"/>
</dbReference>
<dbReference type="EMBL" id="JAERRC010000019">
    <property type="protein sequence ID" value="MBL0705119.1"/>
    <property type="molecule type" value="Genomic_DNA"/>
</dbReference>
<name>A0ABS1K0C1_9MICC</name>
<reference evidence="2 3" key="1">
    <citation type="submission" date="2021-01" db="EMBL/GenBank/DDBJ databases">
        <title>Genome public.</title>
        <authorList>
            <person name="Liu C."/>
            <person name="Sun Q."/>
        </authorList>
    </citation>
    <scope>NUCLEOTIDE SEQUENCE [LARGE SCALE GENOMIC DNA]</scope>
    <source>
        <strain evidence="2 3">JC656</strain>
    </source>
</reference>